<evidence type="ECO:0000256" key="4">
    <source>
        <dbReference type="ARBA" id="ARBA00023136"/>
    </source>
</evidence>
<feature type="chain" id="PRO_5046412288" evidence="8">
    <location>
        <begin position="23"/>
        <end position="1127"/>
    </location>
</feature>
<evidence type="ECO:0000259" key="9">
    <source>
        <dbReference type="PROSITE" id="PS50011"/>
    </source>
</evidence>
<comment type="subcellular location">
    <subcellularLocation>
        <location evidence="1">Membrane</location>
        <topology evidence="1">Single-pass membrane protein</topology>
    </subcellularLocation>
</comment>
<dbReference type="PROSITE" id="PS50011">
    <property type="entry name" value="PROTEIN_KINASE_DOM"/>
    <property type="match status" value="1"/>
</dbReference>
<comment type="catalytic activity">
    <reaction evidence="5">
        <text>L-tyrosyl-[protein] + ATP = O-phospho-L-tyrosyl-[protein] + ADP + H(+)</text>
        <dbReference type="Rhea" id="RHEA:10596"/>
        <dbReference type="Rhea" id="RHEA-COMP:10136"/>
        <dbReference type="Rhea" id="RHEA-COMP:20101"/>
        <dbReference type="ChEBI" id="CHEBI:15378"/>
        <dbReference type="ChEBI" id="CHEBI:30616"/>
        <dbReference type="ChEBI" id="CHEBI:46858"/>
        <dbReference type="ChEBI" id="CHEBI:61978"/>
        <dbReference type="ChEBI" id="CHEBI:456216"/>
        <dbReference type="EC" id="2.7.10.1"/>
    </reaction>
</comment>
<evidence type="ECO:0000256" key="7">
    <source>
        <dbReference type="SAM" id="Phobius"/>
    </source>
</evidence>
<dbReference type="PANTHER" id="PTHR24416">
    <property type="entry name" value="TYROSINE-PROTEIN KINASE RECEPTOR"/>
    <property type="match status" value="1"/>
</dbReference>
<evidence type="ECO:0000256" key="8">
    <source>
        <dbReference type="SAM" id="SignalP"/>
    </source>
</evidence>
<dbReference type="AlphaFoldDB" id="A0A8B8HWL0"/>
<organism evidence="10 11">
    <name type="scientific">Vanessa tameamea</name>
    <name type="common">Kamehameha butterfly</name>
    <dbReference type="NCBI Taxonomy" id="334116"/>
    <lineage>
        <taxon>Eukaryota</taxon>
        <taxon>Metazoa</taxon>
        <taxon>Ecdysozoa</taxon>
        <taxon>Arthropoda</taxon>
        <taxon>Hexapoda</taxon>
        <taxon>Insecta</taxon>
        <taxon>Pterygota</taxon>
        <taxon>Neoptera</taxon>
        <taxon>Endopterygota</taxon>
        <taxon>Lepidoptera</taxon>
        <taxon>Glossata</taxon>
        <taxon>Ditrysia</taxon>
        <taxon>Papilionoidea</taxon>
        <taxon>Nymphalidae</taxon>
        <taxon>Nymphalinae</taxon>
        <taxon>Vanessa</taxon>
    </lineage>
</organism>
<proteinExistence type="predicted"/>
<evidence type="ECO:0000256" key="3">
    <source>
        <dbReference type="ARBA" id="ARBA00022989"/>
    </source>
</evidence>
<dbReference type="Pfam" id="PF01094">
    <property type="entry name" value="ANF_receptor"/>
    <property type="match status" value="1"/>
</dbReference>
<evidence type="ECO:0000256" key="1">
    <source>
        <dbReference type="ARBA" id="ARBA00004167"/>
    </source>
</evidence>
<dbReference type="SUPFAM" id="SSF56112">
    <property type="entry name" value="Protein kinase-like (PK-like)"/>
    <property type="match status" value="1"/>
</dbReference>
<dbReference type="PROSITE" id="PS00107">
    <property type="entry name" value="PROTEIN_KINASE_ATP"/>
    <property type="match status" value="1"/>
</dbReference>
<keyword evidence="10" id="KW-1185">Reference proteome</keyword>
<protein>
    <submittedName>
        <fullName evidence="11">Uncharacterized protein LOC113395797 isoform X1</fullName>
    </submittedName>
</protein>
<dbReference type="InterPro" id="IPR017441">
    <property type="entry name" value="Protein_kinase_ATP_BS"/>
</dbReference>
<dbReference type="RefSeq" id="XP_026489248.2">
    <property type="nucleotide sequence ID" value="XM_026633463.2"/>
</dbReference>
<dbReference type="InterPro" id="IPR000719">
    <property type="entry name" value="Prot_kinase_dom"/>
</dbReference>
<dbReference type="PRINTS" id="PR00109">
    <property type="entry name" value="TYRKINASE"/>
</dbReference>
<dbReference type="GO" id="GO:0043235">
    <property type="term" value="C:receptor complex"/>
    <property type="evidence" value="ECO:0007669"/>
    <property type="project" value="TreeGrafter"/>
</dbReference>
<dbReference type="Gene3D" id="3.40.50.2300">
    <property type="match status" value="1"/>
</dbReference>
<keyword evidence="4 7" id="KW-0472">Membrane</keyword>
<accession>A0A8B8HWL0</accession>
<dbReference type="InterPro" id="IPR008266">
    <property type="entry name" value="Tyr_kinase_AS"/>
</dbReference>
<name>A0A8B8HWL0_VANTA</name>
<dbReference type="GO" id="GO:0005524">
    <property type="term" value="F:ATP binding"/>
    <property type="evidence" value="ECO:0007669"/>
    <property type="project" value="UniProtKB-UniRule"/>
</dbReference>
<feature type="binding site" evidence="6">
    <location>
        <position position="837"/>
    </location>
    <ligand>
        <name>ATP</name>
        <dbReference type="ChEBI" id="CHEBI:30616"/>
    </ligand>
</feature>
<dbReference type="GeneID" id="113395797"/>
<sequence>MWNSSGCFVSLSVLFTLSALSASPCSDLQAQWQLAHRDVPVRVKGEEMPVTVLGEGGAPRAAAALLLVTVRDILGFSARLKLATADLCNLTQMTNWPSIAVVAPVAYMPSSGCNAEAHHVDLVTALTSAASDFSIHLLAHVPIEECEYLITNSALTLSGVAVILNKCGFIESKNISKQNTDCEECFAVLARNESQHDIGVAVELQRWITDSEIPLQIVYIETDLLLRTKILELQHQNKSFLFLDEDIWESNPKVFRVKPPLCVKSSNRCSYVLDSSIAVRVGNGGFMKRFALPISNFVSRFAPETTDLWEILQNEIYLQNISNIEEAACLWAFQNKNKIENWTLTANNNRQLPLVYRIKIFLCKDDPDLEEHINVLKIAGSLLNIKEVHYNLTLTTLVDCLDSENFTWKIIALAREQQIAGAIAWGWMVTAAVANAAEYGQLPLLLAGPTLAEVALDTKLVVHAVTAPLMNLTYAYLELLQRCNWMRVAILSDNTTYSKNFINMLLNEKKLLIREEIIDLKSVRVVLEKFRTLDARIFFVNTNANISSVILCTALALGMTPAAGFVWIVRDWRVAKCNVENDWDEMYHFTLGLTWRGGPTAGGSIEMQNELRKLWQTHENSLTGSSNSASLADALLFLGQGFANFVNEYPSHIYDLHGLDNALNFSKSLQKIIVNGTAQELKSKAGEKLVFIEKWHGNTGSSVALWYITPKGIVDVWPNNSTTCTQIVGIQPMDRYYCITFTTGDPFAPRCHLLTVCTTIAILTLAIISLYVARRARLSSISRREKEESKRVVSWLDTYLVQRNSITLFHVIGSGSNGQVRFAELRKPDKIVLVAAKEPKCCIGLYKENEFLREACILAPLRHENVIRLVGVCIGGGPPIVLMEHAYYNDLHRYLTFRRQFAISARRHEVPAKEAMEVSDGELTRFAREAARALEYLAHKRLVHRDVRAANCLVDKNRLLKLADFGMARELESEATLYMTTRRTLFPVLWMPPESLIKGVFSPASDIWSLGVLILEVSTLGARPYSDWPLEQVVAYVKSGGYPPLPPDTSKHTRNLLLACWQQDVKARPSAAFVHNFLTRNPHVISPALLTPDMPETNLHFIKRDRTFEEIERSRRNTSCTFISKDF</sequence>
<dbReference type="Proteomes" id="UP001652626">
    <property type="component" value="Chromosome 4"/>
</dbReference>
<dbReference type="InterPro" id="IPR001245">
    <property type="entry name" value="Ser-Thr/Tyr_kinase_cat_dom"/>
</dbReference>
<dbReference type="InterPro" id="IPR028082">
    <property type="entry name" value="Peripla_BP_I"/>
</dbReference>
<dbReference type="PROSITE" id="PS00109">
    <property type="entry name" value="PROTEIN_KINASE_TYR"/>
    <property type="match status" value="1"/>
</dbReference>
<dbReference type="SUPFAM" id="SSF53822">
    <property type="entry name" value="Periplasmic binding protein-like I"/>
    <property type="match status" value="1"/>
</dbReference>
<feature type="transmembrane region" description="Helical" evidence="7">
    <location>
        <begin position="753"/>
        <end position="773"/>
    </location>
</feature>
<dbReference type="OrthoDB" id="4062651at2759"/>
<dbReference type="InterPro" id="IPR011009">
    <property type="entry name" value="Kinase-like_dom_sf"/>
</dbReference>
<dbReference type="OMA" id="EAACQWA"/>
<keyword evidence="2 7" id="KW-0812">Transmembrane</keyword>
<dbReference type="GO" id="GO:0007169">
    <property type="term" value="P:cell surface receptor protein tyrosine kinase signaling pathway"/>
    <property type="evidence" value="ECO:0007669"/>
    <property type="project" value="TreeGrafter"/>
</dbReference>
<keyword evidence="3 7" id="KW-1133">Transmembrane helix</keyword>
<evidence type="ECO:0000256" key="5">
    <source>
        <dbReference type="ARBA" id="ARBA00051243"/>
    </source>
</evidence>
<keyword evidence="8" id="KW-0732">Signal</keyword>
<feature type="domain" description="Protein kinase" evidence="9">
    <location>
        <begin position="806"/>
        <end position="1078"/>
    </location>
</feature>
<evidence type="ECO:0000256" key="6">
    <source>
        <dbReference type="PROSITE-ProRule" id="PRU10141"/>
    </source>
</evidence>
<dbReference type="Gene3D" id="1.10.510.10">
    <property type="entry name" value="Transferase(Phosphotransferase) domain 1"/>
    <property type="match status" value="1"/>
</dbReference>
<dbReference type="CDD" id="cd00192">
    <property type="entry name" value="PTKc"/>
    <property type="match status" value="1"/>
</dbReference>
<keyword evidence="6" id="KW-0067">ATP-binding</keyword>
<dbReference type="Gene3D" id="3.30.200.20">
    <property type="entry name" value="Phosphorylase Kinase, domain 1"/>
    <property type="match status" value="1"/>
</dbReference>
<gene>
    <name evidence="11" type="primary">LOC113395797</name>
</gene>
<dbReference type="InterPro" id="IPR050122">
    <property type="entry name" value="RTK"/>
</dbReference>
<dbReference type="InterPro" id="IPR001828">
    <property type="entry name" value="ANF_lig-bd_rcpt"/>
</dbReference>
<feature type="signal peptide" evidence="8">
    <location>
        <begin position="1"/>
        <end position="22"/>
    </location>
</feature>
<dbReference type="Pfam" id="PF07714">
    <property type="entry name" value="PK_Tyr_Ser-Thr"/>
    <property type="match status" value="1"/>
</dbReference>
<reference evidence="11" key="1">
    <citation type="submission" date="2025-08" db="UniProtKB">
        <authorList>
            <consortium name="RefSeq"/>
        </authorList>
    </citation>
    <scope>IDENTIFICATION</scope>
    <source>
        <tissue evidence="11">Whole body</tissue>
    </source>
</reference>
<dbReference type="GO" id="GO:0004714">
    <property type="term" value="F:transmembrane receptor protein tyrosine kinase activity"/>
    <property type="evidence" value="ECO:0007669"/>
    <property type="project" value="UniProtKB-EC"/>
</dbReference>
<keyword evidence="6" id="KW-0547">Nucleotide-binding</keyword>
<dbReference type="PANTHER" id="PTHR24416:SF611">
    <property type="entry name" value="TYROSINE-PROTEIN KINASE TRANSMEMBRANE RECEPTOR ROR"/>
    <property type="match status" value="1"/>
</dbReference>
<dbReference type="SMART" id="SM00219">
    <property type="entry name" value="TyrKc"/>
    <property type="match status" value="1"/>
</dbReference>
<evidence type="ECO:0000313" key="11">
    <source>
        <dbReference type="RefSeq" id="XP_026489248.2"/>
    </source>
</evidence>
<evidence type="ECO:0000256" key="2">
    <source>
        <dbReference type="ARBA" id="ARBA00022692"/>
    </source>
</evidence>
<evidence type="ECO:0000313" key="10">
    <source>
        <dbReference type="Proteomes" id="UP001652626"/>
    </source>
</evidence>
<dbReference type="InterPro" id="IPR020635">
    <property type="entry name" value="Tyr_kinase_cat_dom"/>
</dbReference>
<dbReference type="GO" id="GO:0005886">
    <property type="term" value="C:plasma membrane"/>
    <property type="evidence" value="ECO:0007669"/>
    <property type="project" value="TreeGrafter"/>
</dbReference>